<evidence type="ECO:0000256" key="6">
    <source>
        <dbReference type="ARBA" id="ARBA00023136"/>
    </source>
</evidence>
<dbReference type="FunFam" id="3.40.50.300:FF:002470">
    <property type="entry name" value="ABC transporter, putative"/>
    <property type="match status" value="1"/>
</dbReference>
<dbReference type="InterPro" id="IPR026082">
    <property type="entry name" value="ABCA"/>
</dbReference>
<dbReference type="AlphaFoldDB" id="A0A0M4E225"/>
<evidence type="ECO:0000259" key="8">
    <source>
        <dbReference type="PROSITE" id="PS50893"/>
    </source>
</evidence>
<dbReference type="GO" id="GO:0016887">
    <property type="term" value="F:ATP hydrolysis activity"/>
    <property type="evidence" value="ECO:0007669"/>
    <property type="project" value="InterPro"/>
</dbReference>
<dbReference type="GO" id="GO:0005319">
    <property type="term" value="F:lipid transporter activity"/>
    <property type="evidence" value="ECO:0007669"/>
    <property type="project" value="TreeGrafter"/>
</dbReference>
<dbReference type="InterPro" id="IPR003439">
    <property type="entry name" value="ABC_transporter-like_ATP-bd"/>
</dbReference>
<dbReference type="GO" id="GO:0016020">
    <property type="term" value="C:membrane"/>
    <property type="evidence" value="ECO:0007669"/>
    <property type="project" value="UniProtKB-SubCell"/>
</dbReference>
<feature type="transmembrane region" description="Helical" evidence="7">
    <location>
        <begin position="628"/>
        <end position="649"/>
    </location>
</feature>
<evidence type="ECO:0000313" key="10">
    <source>
        <dbReference type="Proteomes" id="UP000494163"/>
    </source>
</evidence>
<dbReference type="InterPro" id="IPR003593">
    <property type="entry name" value="AAA+_ATPase"/>
</dbReference>
<protein>
    <submittedName>
        <fullName evidence="9">CG31731</fullName>
    </submittedName>
</protein>
<keyword evidence="6 7" id="KW-0472">Membrane</keyword>
<feature type="transmembrane region" description="Helical" evidence="7">
    <location>
        <begin position="274"/>
        <end position="295"/>
    </location>
</feature>
<dbReference type="OMA" id="QCIKDFQ"/>
<feature type="transmembrane region" description="Helical" evidence="7">
    <location>
        <begin position="449"/>
        <end position="468"/>
    </location>
</feature>
<reference evidence="9 10" key="1">
    <citation type="submission" date="2015-08" db="EMBL/GenBank/DDBJ databases">
        <title>Ancestral chromatin configuration constrains chromatin evolution on differentiating sex chromosomes in Drosophila.</title>
        <authorList>
            <person name="Zhou Q."/>
            <person name="Bachtrog D."/>
        </authorList>
    </citation>
    <scope>NUCLEOTIDE SEQUENCE [LARGE SCALE GENOMIC DNA]</scope>
    <source>
        <tissue evidence="9">Whole larvae</tissue>
    </source>
</reference>
<keyword evidence="3" id="KW-0547">Nucleotide-binding</keyword>
<name>A0A0M4E225_DROBS</name>
<feature type="transmembrane region" description="Helical" evidence="7">
    <location>
        <begin position="532"/>
        <end position="549"/>
    </location>
</feature>
<evidence type="ECO:0000256" key="1">
    <source>
        <dbReference type="ARBA" id="ARBA00004141"/>
    </source>
</evidence>
<feature type="transmembrane region" description="Helical" evidence="7">
    <location>
        <begin position="555"/>
        <end position="575"/>
    </location>
</feature>
<dbReference type="Proteomes" id="UP000494163">
    <property type="component" value="Chromosome 2L"/>
</dbReference>
<feature type="transmembrane region" description="Helical" evidence="7">
    <location>
        <begin position="488"/>
        <end position="512"/>
    </location>
</feature>
<organism evidence="9 10">
    <name type="scientific">Drosophila busckii</name>
    <name type="common">Fruit fly</name>
    <dbReference type="NCBI Taxonomy" id="30019"/>
    <lineage>
        <taxon>Eukaryota</taxon>
        <taxon>Metazoa</taxon>
        <taxon>Ecdysozoa</taxon>
        <taxon>Arthropoda</taxon>
        <taxon>Hexapoda</taxon>
        <taxon>Insecta</taxon>
        <taxon>Pterygota</taxon>
        <taxon>Neoptera</taxon>
        <taxon>Endopterygota</taxon>
        <taxon>Diptera</taxon>
        <taxon>Brachycera</taxon>
        <taxon>Muscomorpha</taxon>
        <taxon>Ephydroidea</taxon>
        <taxon>Drosophilidae</taxon>
        <taxon>Drosophila</taxon>
    </lineage>
</organism>
<sequence>MNYMTCQQHLEFFAQLRGASRQDARLWAKEKLRKLNLTDKTNEYGCNLSGGMKRRLSLGIAIAGNTKIVILDEPSSGLDIESRRELWDILLALRKEKAILVTTHYMEEAEVLGDTICILVDGQLKANGSPLELKRKSGCGYFLKLQAHETKFLQQETLDLISNHIPNPIIQNIVKPTVYICLPYDYQKEFFNVLRSLEENMKRLGIETISITDTSLETVFLNCAGEADQVDTPDARARNDAPLLNYKRLQAPPSQWQLWRAIFYKKSTFLLNQWQYTCLMLSLPVIAVICVLFLMHSLSVVTNEAALPLKLSQLHTGTVYIYNPTGHHDKIEQQLRQYIEANGINAKTLTLRGSNSMHDELLQLQRENLADFLEDTIGVVDMYVDQRGTETTPTFELYYASNRYHSSVMLINMLDTCLLQLGKRDNQMQIEAIYVPIRRFVRDVSSSRLEYYPVIISAALFFSLFYYTSLPFREHVNGFRQLQPMSRYTYWFASFAMDALLHCGLCLILYIIQRIIMPSELYSVEEQGMIGFSFFFYGISYLPILYLLANNFKSISTISTYLLLMLIVSEIAPLITSNHIQAMKLHATKISFLRFLPEFNLNHQLRIINENLIAKRGKSKNPPLETTAIFFLYAIMVCVLVMGFFVIVLEQKYYRKRLREFFQWQYARTSNKSGSPARVSTTPQLELKDVQNETLHVKHLLEDPQRTALDNPLIVSNLRKSYNDVPVVNCLSFRAERGECFGLLGVNGAGKTSTFQMIAANLAMDGGRILIDGVDIRENEVAYRQRFGYCPQYDALNKFMTAEQCLTYMAMLRGLSGQRDQQENVKSNVDYWLTKMHLEKYRHVQVRNYSGGTKRKLLAAMAMIGAPLLVLLDEPTTGVDPISRRFLWQCIKDFQSKDRTVVLTSHSMDECEELCNRLAIMAKGKFKCLNNICELKRLSGFTIKLKMKMDTETEANVSLITSTLKSLFDTLDLRENHAGTLTYFVKTEEHILWSNVFKITNDYLTNQLDHLIEYYSVNECTLEDIFLKFDKQAKSLSRENSEVNEV</sequence>
<dbReference type="EMBL" id="CP012523">
    <property type="protein sequence ID" value="ALC39554.1"/>
    <property type="molecule type" value="Genomic_DNA"/>
</dbReference>
<dbReference type="PROSITE" id="PS50893">
    <property type="entry name" value="ABC_TRANSPORTER_2"/>
    <property type="match status" value="1"/>
</dbReference>
<evidence type="ECO:0000256" key="2">
    <source>
        <dbReference type="ARBA" id="ARBA00022692"/>
    </source>
</evidence>
<dbReference type="Pfam" id="PF12698">
    <property type="entry name" value="ABC2_membrane_3"/>
    <property type="match status" value="1"/>
</dbReference>
<dbReference type="InterPro" id="IPR027417">
    <property type="entry name" value="P-loop_NTPase"/>
</dbReference>
<evidence type="ECO:0000256" key="7">
    <source>
        <dbReference type="SAM" id="Phobius"/>
    </source>
</evidence>
<keyword evidence="2 7" id="KW-0812">Transmembrane</keyword>
<gene>
    <name evidence="9" type="ORF">Dbus_chr2Lg1639</name>
</gene>
<dbReference type="PANTHER" id="PTHR19229">
    <property type="entry name" value="ATP-BINDING CASSETTE TRANSPORTER SUBFAMILY A ABCA"/>
    <property type="match status" value="1"/>
</dbReference>
<dbReference type="GO" id="GO:0005524">
    <property type="term" value="F:ATP binding"/>
    <property type="evidence" value="ECO:0007669"/>
    <property type="project" value="UniProtKB-KW"/>
</dbReference>
<dbReference type="GO" id="GO:0140359">
    <property type="term" value="F:ABC-type transporter activity"/>
    <property type="evidence" value="ECO:0007669"/>
    <property type="project" value="InterPro"/>
</dbReference>
<dbReference type="InterPro" id="IPR013525">
    <property type="entry name" value="ABC2_TM"/>
</dbReference>
<evidence type="ECO:0000313" key="9">
    <source>
        <dbReference type="EMBL" id="ALC39554.1"/>
    </source>
</evidence>
<keyword evidence="10" id="KW-1185">Reference proteome</keyword>
<keyword evidence="4" id="KW-0067">ATP-binding</keyword>
<comment type="subcellular location">
    <subcellularLocation>
        <location evidence="1">Membrane</location>
        <topology evidence="1">Multi-pass membrane protein</topology>
    </subcellularLocation>
</comment>
<accession>A0A0M4E225</accession>
<evidence type="ECO:0000256" key="3">
    <source>
        <dbReference type="ARBA" id="ARBA00022741"/>
    </source>
</evidence>
<dbReference type="Gene3D" id="3.40.50.300">
    <property type="entry name" value="P-loop containing nucleotide triphosphate hydrolases"/>
    <property type="match status" value="2"/>
</dbReference>
<evidence type="ECO:0000256" key="5">
    <source>
        <dbReference type="ARBA" id="ARBA00022989"/>
    </source>
</evidence>
<evidence type="ECO:0000256" key="4">
    <source>
        <dbReference type="ARBA" id="ARBA00022840"/>
    </source>
</evidence>
<dbReference type="SUPFAM" id="SSF52540">
    <property type="entry name" value="P-loop containing nucleoside triphosphate hydrolases"/>
    <property type="match status" value="2"/>
</dbReference>
<dbReference type="Pfam" id="PF00005">
    <property type="entry name" value="ABC_tran"/>
    <property type="match status" value="2"/>
</dbReference>
<feature type="domain" description="ABC transporter" evidence="8">
    <location>
        <begin position="713"/>
        <end position="948"/>
    </location>
</feature>
<dbReference type="OrthoDB" id="8061355at2759"/>
<dbReference type="STRING" id="30019.A0A0M4E225"/>
<dbReference type="SMART" id="SM00382">
    <property type="entry name" value="AAA"/>
    <property type="match status" value="1"/>
</dbReference>
<proteinExistence type="predicted"/>
<dbReference type="CDD" id="cd03263">
    <property type="entry name" value="ABC_subfamily_A"/>
    <property type="match status" value="1"/>
</dbReference>
<keyword evidence="5 7" id="KW-1133">Transmembrane helix</keyword>
<dbReference type="PANTHER" id="PTHR19229:SF250">
    <property type="entry name" value="ABC TRANSPORTER DOMAIN-CONTAINING PROTEIN-RELATED"/>
    <property type="match status" value="1"/>
</dbReference>